<name>A0A6I4VSH8_9BACL</name>
<keyword evidence="4" id="KW-1185">Reference proteome</keyword>
<dbReference type="RefSeq" id="WP_160802032.1">
    <property type="nucleotide sequence ID" value="NZ_WUUL01000008.1"/>
</dbReference>
<keyword evidence="2" id="KW-0812">Transmembrane</keyword>
<dbReference type="EMBL" id="WUUL01000008">
    <property type="protein sequence ID" value="MXQ54689.1"/>
    <property type="molecule type" value="Genomic_DNA"/>
</dbReference>
<keyword evidence="2" id="KW-1133">Transmembrane helix</keyword>
<proteinExistence type="predicted"/>
<reference evidence="3 4" key="1">
    <citation type="submission" date="2019-12" db="EMBL/GenBank/DDBJ databases">
        <title>Whole-genome analyses of novel actinobacteria.</title>
        <authorList>
            <person name="Sahin N."/>
            <person name="Saygin H."/>
        </authorList>
    </citation>
    <scope>NUCLEOTIDE SEQUENCE [LARGE SCALE GENOMIC DNA]</scope>
    <source>
        <strain evidence="3 4">KC615</strain>
    </source>
</reference>
<keyword evidence="2" id="KW-0472">Membrane</keyword>
<sequence length="197" mass="22958">MDINLLLIIGVVGAILLFSSIAFSIVKKRVYRHGFEDGQYAEPPQDMPYEKAVLQANLLLAHAASKAPKKSIQTRVINIILFMMEGVKYLPEYEKNARKLIWKGYMELDWLFEGPFYKQKRESQIAAARQREQYNRMQQAQTDQYPHPQGYNRSYSQGEHPYPQNISQDPARFQMTSSGQEPKYYMPVHPHSTHYRG</sequence>
<protein>
    <submittedName>
        <fullName evidence="3">Uncharacterized protein</fullName>
    </submittedName>
</protein>
<evidence type="ECO:0000256" key="2">
    <source>
        <dbReference type="SAM" id="Phobius"/>
    </source>
</evidence>
<accession>A0A6I4VSH8</accession>
<evidence type="ECO:0000313" key="4">
    <source>
        <dbReference type="Proteomes" id="UP000430692"/>
    </source>
</evidence>
<comment type="caution">
    <text evidence="3">The sequence shown here is derived from an EMBL/GenBank/DDBJ whole genome shotgun (WGS) entry which is preliminary data.</text>
</comment>
<evidence type="ECO:0000256" key="1">
    <source>
        <dbReference type="SAM" id="MobiDB-lite"/>
    </source>
</evidence>
<dbReference type="Proteomes" id="UP000430692">
    <property type="component" value="Unassembled WGS sequence"/>
</dbReference>
<feature type="region of interest" description="Disordered" evidence="1">
    <location>
        <begin position="133"/>
        <end position="169"/>
    </location>
</feature>
<organism evidence="3 4">
    <name type="scientific">Shimazuella alba</name>
    <dbReference type="NCBI Taxonomy" id="2690964"/>
    <lineage>
        <taxon>Bacteria</taxon>
        <taxon>Bacillati</taxon>
        <taxon>Bacillota</taxon>
        <taxon>Bacilli</taxon>
        <taxon>Bacillales</taxon>
        <taxon>Thermoactinomycetaceae</taxon>
        <taxon>Shimazuella</taxon>
    </lineage>
</organism>
<gene>
    <name evidence="3" type="ORF">GSM42_13380</name>
</gene>
<dbReference type="AlphaFoldDB" id="A0A6I4VSH8"/>
<evidence type="ECO:0000313" key="3">
    <source>
        <dbReference type="EMBL" id="MXQ54689.1"/>
    </source>
</evidence>
<feature type="compositionally biased region" description="Polar residues" evidence="1">
    <location>
        <begin position="135"/>
        <end position="144"/>
    </location>
</feature>
<feature type="transmembrane region" description="Helical" evidence="2">
    <location>
        <begin position="6"/>
        <end position="26"/>
    </location>
</feature>